<reference evidence="2 3" key="1">
    <citation type="journal article" date="2018" name="Mol. Biol. Evol.">
        <title>Broad Genomic Sampling Reveals a Smut Pathogenic Ancestry of the Fungal Clade Ustilaginomycotina.</title>
        <authorList>
            <person name="Kijpornyongpan T."/>
            <person name="Mondo S.J."/>
            <person name="Barry K."/>
            <person name="Sandor L."/>
            <person name="Lee J."/>
            <person name="Lipzen A."/>
            <person name="Pangilinan J."/>
            <person name="LaButti K."/>
            <person name="Hainaut M."/>
            <person name="Henrissat B."/>
            <person name="Grigoriev I.V."/>
            <person name="Spatafora J.W."/>
            <person name="Aime M.C."/>
        </authorList>
    </citation>
    <scope>NUCLEOTIDE SEQUENCE [LARGE SCALE GENOMIC DNA]</scope>
    <source>
        <strain evidence="2 3">MCA 5214</strain>
    </source>
</reference>
<feature type="region of interest" description="Disordered" evidence="1">
    <location>
        <begin position="286"/>
        <end position="309"/>
    </location>
</feature>
<feature type="compositionally biased region" description="Polar residues" evidence="1">
    <location>
        <begin position="104"/>
        <end position="117"/>
    </location>
</feature>
<feature type="region of interest" description="Disordered" evidence="1">
    <location>
        <begin position="1"/>
        <end position="23"/>
    </location>
</feature>
<accession>A0A316UKK4</accession>
<keyword evidence="3" id="KW-1185">Reference proteome</keyword>
<dbReference type="EMBL" id="KZ819674">
    <property type="protein sequence ID" value="PWN25760.1"/>
    <property type="molecule type" value="Genomic_DNA"/>
</dbReference>
<sequence length="309" mass="34056">MASTTEAATANMTTPGSSLSHRHGTITVNQAYNAVLGVHRYSKRYPATRRCGIDEQANRAFSPPRPLNPIAFVTLPPKQHRSRNPPQPKASSGSHHGGSAPQHHITQPQRSVSTPNPRQLGGRSECLSTQSTHKSLIRSHSDQYLSSTARALPAFAKSFDGANAQDRDTRTPLGSRFTGTEVPIPEVARNMPAIVLTRHRRVTSQRKTRKIATSQRSAERKRLEDQIALIQAQTEAKGEREAQSPPPPPSPPQQEQSSVPAEPTLILASVIPPTAVEDLFPHQRHIHGRFASRPPPFDERRDPAHLRRE</sequence>
<feature type="region of interest" description="Disordered" evidence="1">
    <location>
        <begin position="160"/>
        <end position="181"/>
    </location>
</feature>
<dbReference type="RefSeq" id="XP_025360372.1">
    <property type="nucleotide sequence ID" value="XM_025509726.1"/>
</dbReference>
<proteinExistence type="predicted"/>
<feature type="region of interest" description="Disordered" evidence="1">
    <location>
        <begin position="56"/>
        <end position="141"/>
    </location>
</feature>
<feature type="compositionally biased region" description="Basic and acidic residues" evidence="1">
    <location>
        <begin position="296"/>
        <end position="309"/>
    </location>
</feature>
<feature type="compositionally biased region" description="Basic residues" evidence="1">
    <location>
        <begin position="199"/>
        <end position="210"/>
    </location>
</feature>
<dbReference type="GeneID" id="37031549"/>
<feature type="region of interest" description="Disordered" evidence="1">
    <location>
        <begin position="199"/>
        <end position="266"/>
    </location>
</feature>
<protein>
    <submittedName>
        <fullName evidence="2">Uncharacterized protein</fullName>
    </submittedName>
</protein>
<evidence type="ECO:0000313" key="2">
    <source>
        <dbReference type="EMBL" id="PWN25760.1"/>
    </source>
</evidence>
<organism evidence="2 3">
    <name type="scientific">Jaminaea rosea</name>
    <dbReference type="NCBI Taxonomy" id="1569628"/>
    <lineage>
        <taxon>Eukaryota</taxon>
        <taxon>Fungi</taxon>
        <taxon>Dikarya</taxon>
        <taxon>Basidiomycota</taxon>
        <taxon>Ustilaginomycotina</taxon>
        <taxon>Exobasidiomycetes</taxon>
        <taxon>Microstromatales</taxon>
        <taxon>Microstromatales incertae sedis</taxon>
        <taxon>Jaminaea</taxon>
    </lineage>
</organism>
<evidence type="ECO:0000256" key="1">
    <source>
        <dbReference type="SAM" id="MobiDB-lite"/>
    </source>
</evidence>
<name>A0A316UKK4_9BASI</name>
<feature type="compositionally biased region" description="Low complexity" evidence="1">
    <location>
        <begin position="253"/>
        <end position="263"/>
    </location>
</feature>
<evidence type="ECO:0000313" key="3">
    <source>
        <dbReference type="Proteomes" id="UP000245884"/>
    </source>
</evidence>
<feature type="compositionally biased region" description="Polar residues" evidence="1">
    <location>
        <begin position="1"/>
        <end position="19"/>
    </location>
</feature>
<gene>
    <name evidence="2" type="ORF">BDZ90DRAFT_61914</name>
</gene>
<dbReference type="AlphaFoldDB" id="A0A316UKK4"/>
<dbReference type="Proteomes" id="UP000245884">
    <property type="component" value="Unassembled WGS sequence"/>
</dbReference>